<protein>
    <submittedName>
        <fullName evidence="2">Uncharacterized protein</fullName>
    </submittedName>
</protein>
<proteinExistence type="predicted"/>
<feature type="compositionally biased region" description="Polar residues" evidence="1">
    <location>
        <begin position="1"/>
        <end position="25"/>
    </location>
</feature>
<organism evidence="2 3">
    <name type="scientific">Ramlibacter cellulosilyticus</name>
    <dbReference type="NCBI Taxonomy" id="2764187"/>
    <lineage>
        <taxon>Bacteria</taxon>
        <taxon>Pseudomonadati</taxon>
        <taxon>Pseudomonadota</taxon>
        <taxon>Betaproteobacteria</taxon>
        <taxon>Burkholderiales</taxon>
        <taxon>Comamonadaceae</taxon>
        <taxon>Ramlibacter</taxon>
    </lineage>
</organism>
<dbReference type="RefSeq" id="WP_187077408.1">
    <property type="nucleotide sequence ID" value="NZ_JACORT010000007.1"/>
</dbReference>
<sequence>MTSKQSQDQSANDRNPNNPGHQASVENRRDQLNPDHVAYDQSRQGNQTPAASEKSDKKGGS</sequence>
<evidence type="ECO:0000313" key="3">
    <source>
        <dbReference type="Proteomes" id="UP000608513"/>
    </source>
</evidence>
<name>A0A923MT28_9BURK</name>
<dbReference type="AlphaFoldDB" id="A0A923MT28"/>
<feature type="compositionally biased region" description="Polar residues" evidence="1">
    <location>
        <begin position="41"/>
        <end position="50"/>
    </location>
</feature>
<reference evidence="2" key="1">
    <citation type="submission" date="2020-08" db="EMBL/GenBank/DDBJ databases">
        <title>Ramlibacter sp. USB13 16S ribosomal RNA gene genome sequencing and assembly.</title>
        <authorList>
            <person name="Kang M."/>
        </authorList>
    </citation>
    <scope>NUCLEOTIDE SEQUENCE</scope>
    <source>
        <strain evidence="2">USB13</strain>
    </source>
</reference>
<evidence type="ECO:0000313" key="2">
    <source>
        <dbReference type="EMBL" id="MBC5784665.1"/>
    </source>
</evidence>
<dbReference type="EMBL" id="JACORT010000007">
    <property type="protein sequence ID" value="MBC5784665.1"/>
    <property type="molecule type" value="Genomic_DNA"/>
</dbReference>
<comment type="caution">
    <text evidence="2">The sequence shown here is derived from an EMBL/GenBank/DDBJ whole genome shotgun (WGS) entry which is preliminary data.</text>
</comment>
<evidence type="ECO:0000256" key="1">
    <source>
        <dbReference type="SAM" id="MobiDB-lite"/>
    </source>
</evidence>
<gene>
    <name evidence="2" type="ORF">H8N03_17080</name>
</gene>
<dbReference type="Proteomes" id="UP000608513">
    <property type="component" value="Unassembled WGS sequence"/>
</dbReference>
<keyword evidence="3" id="KW-1185">Reference proteome</keyword>
<feature type="region of interest" description="Disordered" evidence="1">
    <location>
        <begin position="1"/>
        <end position="61"/>
    </location>
</feature>
<accession>A0A923MT28</accession>